<gene>
    <name evidence="1" type="ORF">RDB_LOCUS166005</name>
</gene>
<evidence type="ECO:0000313" key="1">
    <source>
        <dbReference type="EMBL" id="CAE6521542.1"/>
    </source>
</evidence>
<protein>
    <recommendedName>
        <fullName evidence="3">C2H2-type domain-containing protein</fullName>
    </recommendedName>
</protein>
<reference evidence="1" key="1">
    <citation type="submission" date="2021-01" db="EMBL/GenBank/DDBJ databases">
        <authorList>
            <person name="Kaushik A."/>
        </authorList>
    </citation>
    <scope>NUCLEOTIDE SEQUENCE</scope>
    <source>
        <strain evidence="1">AG2-2IIIB</strain>
    </source>
</reference>
<dbReference type="AlphaFoldDB" id="A0A8H3HJB9"/>
<dbReference type="EMBL" id="CAJMWT010006951">
    <property type="protein sequence ID" value="CAE6521542.1"/>
    <property type="molecule type" value="Genomic_DNA"/>
</dbReference>
<sequence length="148" mass="17272">MGEFWLPEITYHELHLALTALVEYIEKNGLHLDADPSYNWLGGDTIQSTLNHIRIQDTNMDTPEEGFRALSANPDQYEIDNWVEDMKRHRAMQIKDGIRVSPIHCPVSTCGELKRRPQALRDHLYFHFDIKRERLRDFEATAPNITAE</sequence>
<evidence type="ECO:0008006" key="3">
    <source>
        <dbReference type="Google" id="ProtNLM"/>
    </source>
</evidence>
<comment type="caution">
    <text evidence="1">The sequence shown here is derived from an EMBL/GenBank/DDBJ whole genome shotgun (WGS) entry which is preliminary data.</text>
</comment>
<accession>A0A8H3HJB9</accession>
<dbReference type="Proteomes" id="UP000663843">
    <property type="component" value="Unassembled WGS sequence"/>
</dbReference>
<evidence type="ECO:0000313" key="2">
    <source>
        <dbReference type="Proteomes" id="UP000663843"/>
    </source>
</evidence>
<proteinExistence type="predicted"/>
<name>A0A8H3HJB9_9AGAM</name>
<organism evidence="1 2">
    <name type="scientific">Rhizoctonia solani</name>
    <dbReference type="NCBI Taxonomy" id="456999"/>
    <lineage>
        <taxon>Eukaryota</taxon>
        <taxon>Fungi</taxon>
        <taxon>Dikarya</taxon>
        <taxon>Basidiomycota</taxon>
        <taxon>Agaricomycotina</taxon>
        <taxon>Agaricomycetes</taxon>
        <taxon>Cantharellales</taxon>
        <taxon>Ceratobasidiaceae</taxon>
        <taxon>Rhizoctonia</taxon>
    </lineage>
</organism>